<reference evidence="1 2" key="1">
    <citation type="submission" date="2018-06" db="EMBL/GenBank/DDBJ databases">
        <authorList>
            <consortium name="Pathogen Informatics"/>
            <person name="Doyle S."/>
        </authorList>
    </citation>
    <scope>NUCLEOTIDE SEQUENCE [LARGE SCALE GENOMIC DNA]</scope>
    <source>
        <strain evidence="1 2">NCTC11343</strain>
    </source>
</reference>
<dbReference type="EMBL" id="UAUU01000011">
    <property type="protein sequence ID" value="SPZ94939.1"/>
    <property type="molecule type" value="Genomic_DNA"/>
</dbReference>
<sequence>MDNSLKISSSNFDHKTKIELAICQLYNIYFKKNNEVNTYARRIRTDHLIHNSLFFNKIESTNRKLKQEKFENKILYRYINEIRTFFTKIQSIIFQTVIRKIQFKSCTKWFNDNPCKFTEKS</sequence>
<proteinExistence type="predicted"/>
<name>A0A2X2LPK0_SPHMU</name>
<gene>
    <name evidence="1" type="ORF">NCTC11343_05656</name>
</gene>
<protein>
    <submittedName>
        <fullName evidence="1">Uncharacterized protein</fullName>
    </submittedName>
</protein>
<evidence type="ECO:0000313" key="2">
    <source>
        <dbReference type="Proteomes" id="UP000251241"/>
    </source>
</evidence>
<organism evidence="1 2">
    <name type="scientific">Sphingobacterium multivorum</name>
    <dbReference type="NCBI Taxonomy" id="28454"/>
    <lineage>
        <taxon>Bacteria</taxon>
        <taxon>Pseudomonadati</taxon>
        <taxon>Bacteroidota</taxon>
        <taxon>Sphingobacteriia</taxon>
        <taxon>Sphingobacteriales</taxon>
        <taxon>Sphingobacteriaceae</taxon>
        <taxon>Sphingobacterium</taxon>
    </lineage>
</organism>
<dbReference type="Proteomes" id="UP000251241">
    <property type="component" value="Unassembled WGS sequence"/>
</dbReference>
<accession>A0A2X2LPK0</accession>
<dbReference type="AlphaFoldDB" id="A0A2X2LPK0"/>
<evidence type="ECO:0000313" key="1">
    <source>
        <dbReference type="EMBL" id="SPZ94939.1"/>
    </source>
</evidence>